<evidence type="ECO:0000256" key="7">
    <source>
        <dbReference type="ARBA" id="ARBA00022679"/>
    </source>
</evidence>
<dbReference type="OrthoDB" id="9766423at2"/>
<dbReference type="PANTHER" id="PTHR42724:SF1">
    <property type="entry name" value="TETRAACYLDISACCHARIDE 4'-KINASE, MITOCHONDRIAL-RELATED"/>
    <property type="match status" value="1"/>
</dbReference>
<evidence type="ECO:0000256" key="6">
    <source>
        <dbReference type="ARBA" id="ARBA00022556"/>
    </source>
</evidence>
<dbReference type="GeneID" id="97290584"/>
<proteinExistence type="inferred from homology"/>
<protein>
    <recommendedName>
        <fullName evidence="4 13">Tetraacyldisaccharide 4'-kinase</fullName>
        <ecNumber evidence="3 13">2.7.1.130</ecNumber>
    </recommendedName>
    <alternativeName>
        <fullName evidence="12 13">Lipid A 4'-kinase</fullName>
    </alternativeName>
</protein>
<dbReference type="PANTHER" id="PTHR42724">
    <property type="entry name" value="TETRAACYLDISACCHARIDE 4'-KINASE"/>
    <property type="match status" value="1"/>
</dbReference>
<evidence type="ECO:0000256" key="9">
    <source>
        <dbReference type="ARBA" id="ARBA00022777"/>
    </source>
</evidence>
<evidence type="ECO:0000256" key="5">
    <source>
        <dbReference type="ARBA" id="ARBA00022516"/>
    </source>
</evidence>
<evidence type="ECO:0000256" key="1">
    <source>
        <dbReference type="ARBA" id="ARBA00002274"/>
    </source>
</evidence>
<dbReference type="EMBL" id="MBPK01000045">
    <property type="protein sequence ID" value="PKT79900.1"/>
    <property type="molecule type" value="Genomic_DNA"/>
</dbReference>
<keyword evidence="14" id="KW-0472">Membrane</keyword>
<organism evidence="15 16">
    <name type="scientific">Helicobacter winghamensis</name>
    <dbReference type="NCBI Taxonomy" id="157268"/>
    <lineage>
        <taxon>Bacteria</taxon>
        <taxon>Pseudomonadati</taxon>
        <taxon>Campylobacterota</taxon>
        <taxon>Epsilonproteobacteria</taxon>
        <taxon>Campylobacterales</taxon>
        <taxon>Helicobacteraceae</taxon>
        <taxon>Helicobacter</taxon>
    </lineage>
</organism>
<dbReference type="NCBIfam" id="NF001892">
    <property type="entry name" value="PRK00652.1-5"/>
    <property type="match status" value="1"/>
</dbReference>
<dbReference type="GO" id="GO:0009244">
    <property type="term" value="P:lipopolysaccharide core region biosynthetic process"/>
    <property type="evidence" value="ECO:0007669"/>
    <property type="project" value="TreeGrafter"/>
</dbReference>
<dbReference type="InterPro" id="IPR003758">
    <property type="entry name" value="LpxK"/>
</dbReference>
<sequence length="302" mass="33923">MRKIERYFYAPSGAQKLLAFVLLPFSFIYCVIATLKRKFARFKDFEIPIISVGNLVLGGSGKSPFIIEVAKDYADVCVVLRGYGRKAKGLKIVSLKGVIQESVENAGDEAIMLAKALPNASVIVSEKREIGIQKAKEIGAKIVFLDDGFRFNFKKLNILLQPKLEPYFSFCIPSGGYREHKSAYKQADIVAKEGVDYERKVELINGTPRMLLLTAIANPARLDEYLPNVVGKITLKDHSFFNKESILKTYEELGATSLLVTQKDAPKLEDFGVPLSLLQLRLKVNPIIIKHIKDYIARFKKF</sequence>
<evidence type="ECO:0000256" key="14">
    <source>
        <dbReference type="SAM" id="Phobius"/>
    </source>
</evidence>
<dbReference type="EC" id="2.7.1.130" evidence="3 13"/>
<dbReference type="RefSeq" id="WP_006803003.1">
    <property type="nucleotide sequence ID" value="NZ_CABKOI010000019.1"/>
</dbReference>
<dbReference type="AlphaFoldDB" id="A0A2N3PHD3"/>
<dbReference type="GO" id="GO:0009029">
    <property type="term" value="F:lipid-A 4'-kinase activity"/>
    <property type="evidence" value="ECO:0007669"/>
    <property type="project" value="UniProtKB-UniRule"/>
</dbReference>
<dbReference type="GO" id="GO:0009245">
    <property type="term" value="P:lipid A biosynthetic process"/>
    <property type="evidence" value="ECO:0007669"/>
    <property type="project" value="UniProtKB-UniRule"/>
</dbReference>
<keyword evidence="11 13" id="KW-0443">Lipid metabolism</keyword>
<evidence type="ECO:0000256" key="2">
    <source>
        <dbReference type="ARBA" id="ARBA00004870"/>
    </source>
</evidence>
<dbReference type="HAMAP" id="MF_00409">
    <property type="entry name" value="LpxK"/>
    <property type="match status" value="1"/>
</dbReference>
<evidence type="ECO:0000313" key="15">
    <source>
        <dbReference type="EMBL" id="PKT79900.1"/>
    </source>
</evidence>
<comment type="caution">
    <text evidence="15">The sequence shown here is derived from an EMBL/GenBank/DDBJ whole genome shotgun (WGS) entry which is preliminary data.</text>
</comment>
<name>A0A2N3PHD3_9HELI</name>
<keyword evidence="6 13" id="KW-0441">Lipid A biosynthesis</keyword>
<dbReference type="GO" id="GO:0005524">
    <property type="term" value="F:ATP binding"/>
    <property type="evidence" value="ECO:0007669"/>
    <property type="project" value="UniProtKB-UniRule"/>
</dbReference>
<feature type="transmembrane region" description="Helical" evidence="14">
    <location>
        <begin position="17"/>
        <end position="35"/>
    </location>
</feature>
<keyword evidence="14" id="KW-0812">Transmembrane</keyword>
<reference evidence="15 16" key="1">
    <citation type="submission" date="2016-07" db="EMBL/GenBank/DDBJ databases">
        <title>Detection of Helicobacter winghamensis from caecal content of red fox (Vulpes vulpes).</title>
        <authorList>
            <person name="Zanoni R.G."/>
            <person name="Florio D."/>
            <person name="Caffara M."/>
            <person name="Renzi M."/>
            <person name="Parisi A."/>
            <person name="Pasquali F."/>
            <person name="Manfreda G."/>
        </authorList>
    </citation>
    <scope>NUCLEOTIDE SEQUENCE [LARGE SCALE GENOMIC DNA]</scope>
    <source>
        <strain evidence="15 16">295_13</strain>
    </source>
</reference>
<comment type="catalytic activity">
    <reaction evidence="13">
        <text>a lipid A disaccharide + ATP = a lipid IVA + ADP + H(+)</text>
        <dbReference type="Rhea" id="RHEA:67840"/>
        <dbReference type="ChEBI" id="CHEBI:15378"/>
        <dbReference type="ChEBI" id="CHEBI:30616"/>
        <dbReference type="ChEBI" id="CHEBI:176343"/>
        <dbReference type="ChEBI" id="CHEBI:176425"/>
        <dbReference type="ChEBI" id="CHEBI:456216"/>
        <dbReference type="EC" id="2.7.1.130"/>
    </reaction>
</comment>
<evidence type="ECO:0000256" key="3">
    <source>
        <dbReference type="ARBA" id="ARBA00012071"/>
    </source>
</evidence>
<accession>A0A2N3PHD3</accession>
<comment type="function">
    <text evidence="1 13">Transfers the gamma-phosphate of ATP to the 4'-position of a tetraacyldisaccharide 1-phosphate intermediate (termed DS-1-P) to form tetraacyldisaccharide 1,4'-bis-phosphate (lipid IVA).</text>
</comment>
<evidence type="ECO:0000256" key="10">
    <source>
        <dbReference type="ARBA" id="ARBA00022840"/>
    </source>
</evidence>
<keyword evidence="5 13" id="KW-0444">Lipid biosynthesis</keyword>
<gene>
    <name evidence="13" type="primary">lpxK</name>
    <name evidence="15" type="ORF">BCM31_07920</name>
</gene>
<dbReference type="UniPathway" id="UPA00359">
    <property type="reaction ID" value="UER00482"/>
</dbReference>
<evidence type="ECO:0000256" key="12">
    <source>
        <dbReference type="ARBA" id="ARBA00029757"/>
    </source>
</evidence>
<dbReference type="Pfam" id="PF02606">
    <property type="entry name" value="LpxK"/>
    <property type="match status" value="1"/>
</dbReference>
<evidence type="ECO:0000313" key="16">
    <source>
        <dbReference type="Proteomes" id="UP000233350"/>
    </source>
</evidence>
<dbReference type="NCBIfam" id="TIGR00682">
    <property type="entry name" value="lpxK"/>
    <property type="match status" value="1"/>
</dbReference>
<comment type="caution">
    <text evidence="13">Lacks conserved residue(s) required for the propagation of feature annotation.</text>
</comment>
<dbReference type="STRING" id="556267.HWAG_01307"/>
<dbReference type="GO" id="GO:0005886">
    <property type="term" value="C:plasma membrane"/>
    <property type="evidence" value="ECO:0007669"/>
    <property type="project" value="TreeGrafter"/>
</dbReference>
<keyword evidence="16" id="KW-1185">Reference proteome</keyword>
<comment type="similarity">
    <text evidence="13">Belongs to the LpxK family.</text>
</comment>
<dbReference type="Proteomes" id="UP000233350">
    <property type="component" value="Unassembled WGS sequence"/>
</dbReference>
<evidence type="ECO:0000256" key="11">
    <source>
        <dbReference type="ARBA" id="ARBA00023098"/>
    </source>
</evidence>
<evidence type="ECO:0000256" key="13">
    <source>
        <dbReference type="HAMAP-Rule" id="MF_00409"/>
    </source>
</evidence>
<keyword evidence="10 13" id="KW-0067">ATP-binding</keyword>
<keyword evidence="14" id="KW-1133">Transmembrane helix</keyword>
<evidence type="ECO:0000256" key="4">
    <source>
        <dbReference type="ARBA" id="ARBA00016436"/>
    </source>
</evidence>
<evidence type="ECO:0000256" key="8">
    <source>
        <dbReference type="ARBA" id="ARBA00022741"/>
    </source>
</evidence>
<comment type="pathway">
    <text evidence="2 13">Glycolipid biosynthesis; lipid IV(A) biosynthesis; lipid IV(A) from (3R)-3-hydroxytetradecanoyl-[acyl-carrier-protein] and UDP-N-acetyl-alpha-D-glucosamine: step 6/6.</text>
</comment>
<keyword evidence="8 13" id="KW-0547">Nucleotide-binding</keyword>
<keyword evidence="7 13" id="KW-0808">Transferase</keyword>
<keyword evidence="9 13" id="KW-0418">Kinase</keyword>